<evidence type="ECO:0000313" key="2">
    <source>
        <dbReference type="Proteomes" id="UP000615026"/>
    </source>
</evidence>
<dbReference type="EMBL" id="JADEXP010000128">
    <property type="protein sequence ID" value="MBE9067927.1"/>
    <property type="molecule type" value="Genomic_DNA"/>
</dbReference>
<proteinExistence type="predicted"/>
<protein>
    <recommendedName>
        <fullName evidence="3">DUF928 domain-containing protein</fullName>
    </recommendedName>
</protein>
<dbReference type="Proteomes" id="UP000615026">
    <property type="component" value="Unassembled WGS sequence"/>
</dbReference>
<comment type="caution">
    <text evidence="1">The sequence shown here is derived from an EMBL/GenBank/DDBJ whole genome shotgun (WGS) entry which is preliminary data.</text>
</comment>
<evidence type="ECO:0008006" key="3">
    <source>
        <dbReference type="Google" id="ProtNLM"/>
    </source>
</evidence>
<sequence length="225" mass="25058">MASLSTYTKPIYTQLLCALAILCVLPVPIAEAQPTAPLNNVFRRILDSDDEEPPLISRGDLCLIAPATAGVGTPAIWHEQPVMVFQPGSIEKLALRNEATNVVFWEYYPSSTTHHVVYDGEPLQSEVIYRLDVYLDAEADRPTTFPDFRLLPEFSRQHISEALAMNATPKDTDLSAAHWTAIQRADYFVEQGMRLDAIQALFNVDVPSAELATLQQQLIESICKN</sequence>
<reference evidence="1" key="1">
    <citation type="submission" date="2020-10" db="EMBL/GenBank/DDBJ databases">
        <authorList>
            <person name="Castelo-Branco R."/>
            <person name="Eusebio N."/>
            <person name="Adriana R."/>
            <person name="Vieira A."/>
            <person name="Brugerolle De Fraissinette N."/>
            <person name="Rezende De Castro R."/>
            <person name="Schneider M.P."/>
            <person name="Vasconcelos V."/>
            <person name="Leao P.N."/>
        </authorList>
    </citation>
    <scope>NUCLEOTIDE SEQUENCE</scope>
    <source>
        <strain evidence="1">LEGE 11479</strain>
    </source>
</reference>
<evidence type="ECO:0000313" key="1">
    <source>
        <dbReference type="EMBL" id="MBE9067927.1"/>
    </source>
</evidence>
<name>A0A929F9K8_LEPEC</name>
<gene>
    <name evidence="1" type="ORF">IQ260_14835</name>
</gene>
<dbReference type="AlphaFoldDB" id="A0A929F9K8"/>
<accession>A0A929F9K8</accession>
<dbReference type="RefSeq" id="WP_193993883.1">
    <property type="nucleotide sequence ID" value="NZ_JADEXP010000128.1"/>
</dbReference>
<keyword evidence="2" id="KW-1185">Reference proteome</keyword>
<organism evidence="1 2">
    <name type="scientific">Leptolyngbya cf. ectocarpi LEGE 11479</name>
    <dbReference type="NCBI Taxonomy" id="1828722"/>
    <lineage>
        <taxon>Bacteria</taxon>
        <taxon>Bacillati</taxon>
        <taxon>Cyanobacteriota</taxon>
        <taxon>Cyanophyceae</taxon>
        <taxon>Leptolyngbyales</taxon>
        <taxon>Leptolyngbyaceae</taxon>
        <taxon>Leptolyngbya group</taxon>
        <taxon>Leptolyngbya</taxon>
    </lineage>
</organism>